<dbReference type="GO" id="GO:0007169">
    <property type="term" value="P:cell surface receptor protein tyrosine kinase signaling pathway"/>
    <property type="evidence" value="ECO:0007669"/>
    <property type="project" value="TreeGrafter"/>
</dbReference>
<dbReference type="FunFam" id="3.30.505.10:FF:000016">
    <property type="entry name" value="B-cell linker protein isoform 2"/>
    <property type="match status" value="1"/>
</dbReference>
<dbReference type="Pfam" id="PF00017">
    <property type="entry name" value="SH2"/>
    <property type="match status" value="1"/>
</dbReference>
<dbReference type="InterPro" id="IPR000980">
    <property type="entry name" value="SH2"/>
</dbReference>
<dbReference type="PANTHER" id="PTHR14098">
    <property type="entry name" value="SH2 DOMAIN CONTAINING PROTEIN"/>
    <property type="match status" value="1"/>
</dbReference>
<dbReference type="Proteomes" id="UP000515152">
    <property type="component" value="Chromosome 7"/>
</dbReference>
<dbReference type="PROSITE" id="PS50001">
    <property type="entry name" value="SH2"/>
    <property type="match status" value="1"/>
</dbReference>
<feature type="domain" description="SH2" evidence="4">
    <location>
        <begin position="41"/>
        <end position="149"/>
    </location>
</feature>
<dbReference type="RefSeq" id="XP_031426033.1">
    <property type="nucleotide sequence ID" value="XM_031570173.2"/>
</dbReference>
<evidence type="ECO:0000313" key="6">
    <source>
        <dbReference type="RefSeq" id="XP_031426033.1"/>
    </source>
</evidence>
<dbReference type="KEGG" id="char:105898454"/>
<evidence type="ECO:0000259" key="4">
    <source>
        <dbReference type="PROSITE" id="PS50001"/>
    </source>
</evidence>
<dbReference type="InterPro" id="IPR051751">
    <property type="entry name" value="Immunoreceptor_sig_adapters"/>
</dbReference>
<protein>
    <submittedName>
        <fullName evidence="6">B-cell linker protein</fullName>
    </submittedName>
</protein>
<name>A0A6P8FBY7_CLUHA</name>
<evidence type="ECO:0000256" key="1">
    <source>
        <dbReference type="ARBA" id="ARBA00022999"/>
    </source>
</evidence>
<dbReference type="OrthoDB" id="10044490at2759"/>
<evidence type="ECO:0000256" key="2">
    <source>
        <dbReference type="PROSITE-ProRule" id="PRU00191"/>
    </source>
</evidence>
<reference evidence="6" key="1">
    <citation type="submission" date="2025-08" db="UniProtKB">
        <authorList>
            <consortium name="RefSeq"/>
        </authorList>
    </citation>
    <scope>IDENTIFICATION</scope>
</reference>
<dbReference type="PANTHER" id="PTHR14098:SF17">
    <property type="entry name" value="B-CELL LINKER PROTEIN"/>
    <property type="match status" value="1"/>
</dbReference>
<organism evidence="5 6">
    <name type="scientific">Clupea harengus</name>
    <name type="common">Atlantic herring</name>
    <dbReference type="NCBI Taxonomy" id="7950"/>
    <lineage>
        <taxon>Eukaryota</taxon>
        <taxon>Metazoa</taxon>
        <taxon>Chordata</taxon>
        <taxon>Craniata</taxon>
        <taxon>Vertebrata</taxon>
        <taxon>Euteleostomi</taxon>
        <taxon>Actinopterygii</taxon>
        <taxon>Neopterygii</taxon>
        <taxon>Teleostei</taxon>
        <taxon>Clupei</taxon>
        <taxon>Clupeiformes</taxon>
        <taxon>Clupeoidei</taxon>
        <taxon>Clupeidae</taxon>
        <taxon>Clupea</taxon>
    </lineage>
</organism>
<gene>
    <name evidence="6" type="primary">si:dkeyp-117b11.1</name>
</gene>
<feature type="region of interest" description="Disordered" evidence="3">
    <location>
        <begin position="1"/>
        <end position="31"/>
    </location>
</feature>
<dbReference type="Gene3D" id="3.30.505.10">
    <property type="entry name" value="SH2 domain"/>
    <property type="match status" value="1"/>
</dbReference>
<dbReference type="GeneID" id="105898454"/>
<dbReference type="SMART" id="SM00252">
    <property type="entry name" value="SH2"/>
    <property type="match status" value="1"/>
</dbReference>
<dbReference type="AlphaFoldDB" id="A0A6P8FBY7"/>
<evidence type="ECO:0000256" key="3">
    <source>
        <dbReference type="SAM" id="MobiDB-lite"/>
    </source>
</evidence>
<sequence length="151" mass="16833">MNLHISVLPPPMSGISQGGGPSAQAVSATENEESNLEGREWFAGNCDRRGADDLLLRISKDGAFLVRRSSAQNARQPYTLVVLYRQKVYNIPVRYIEETHGYALGKEGKKNDEVFSSLQEIISYHKNNPLLLIDSKSQAKHTTYLTQAARQ</sequence>
<keyword evidence="1 2" id="KW-0727">SH2 domain</keyword>
<proteinExistence type="predicted"/>
<dbReference type="InterPro" id="IPR036860">
    <property type="entry name" value="SH2_dom_sf"/>
</dbReference>
<dbReference type="SUPFAM" id="SSF55550">
    <property type="entry name" value="SH2 domain"/>
    <property type="match status" value="1"/>
</dbReference>
<evidence type="ECO:0000313" key="5">
    <source>
        <dbReference type="Proteomes" id="UP000515152"/>
    </source>
</evidence>
<keyword evidence="5" id="KW-1185">Reference proteome</keyword>
<accession>A0A6P8FBY7</accession>
<dbReference type="GO" id="GO:0005737">
    <property type="term" value="C:cytoplasm"/>
    <property type="evidence" value="ECO:0007669"/>
    <property type="project" value="UniProtKB-ARBA"/>
</dbReference>
<dbReference type="PRINTS" id="PR00401">
    <property type="entry name" value="SH2DOMAIN"/>
</dbReference>
<dbReference type="GO" id="GO:0035556">
    <property type="term" value="P:intracellular signal transduction"/>
    <property type="evidence" value="ECO:0007669"/>
    <property type="project" value="TreeGrafter"/>
</dbReference>